<evidence type="ECO:0000313" key="3">
    <source>
        <dbReference type="Proteomes" id="UP000036867"/>
    </source>
</evidence>
<keyword evidence="3" id="KW-1185">Reference proteome</keyword>
<comment type="caution">
    <text evidence="2">The sequence shown here is derived from an EMBL/GenBank/DDBJ whole genome shotgun (WGS) entry which is preliminary data.</text>
</comment>
<keyword evidence="1" id="KW-0812">Transmembrane</keyword>
<reference evidence="3" key="1">
    <citation type="submission" date="2015-08" db="EMBL/GenBank/DDBJ databases">
        <title>Fjat-10028 dsm 16317.</title>
        <authorList>
            <person name="Liu B."/>
            <person name="Wang J."/>
            <person name="Zhu Y."/>
            <person name="Liu G."/>
            <person name="Chen Q."/>
            <person name="Chen Z."/>
            <person name="Lan J."/>
            <person name="Che J."/>
            <person name="Ge C."/>
            <person name="Shi H."/>
            <person name="Pan Z."/>
            <person name="Liu X."/>
        </authorList>
    </citation>
    <scope>NUCLEOTIDE SEQUENCE [LARGE SCALE GENOMIC DNA]</scope>
    <source>
        <strain evidence="3">DSM 16317</strain>
    </source>
</reference>
<dbReference type="PATRIC" id="fig|263475.3.peg.851"/>
<dbReference type="GeneID" id="301135000"/>
<gene>
    <name evidence="2" type="ORF">AMD00_02580</name>
</gene>
<dbReference type="OrthoDB" id="2882443at2"/>
<name>A0A0M0LL03_9BACL</name>
<sequence>MKKYIFIIFVFLLVFIGIFWYSEYKKVEDFKNEVVEYLNKKGFTPEEYSTPKYVKYEVMKGLKVDTIEIIFYEERNYTYSYMRTADGIEFAHVINEDTGERDYDKGEPIK</sequence>
<keyword evidence="1" id="KW-1133">Transmembrane helix</keyword>
<dbReference type="RefSeq" id="WP_053415525.1">
    <property type="nucleotide sequence ID" value="NZ_JBCMHV010000052.1"/>
</dbReference>
<dbReference type="AlphaFoldDB" id="A0A0M0LL03"/>
<keyword evidence="1" id="KW-0472">Membrane</keyword>
<evidence type="ECO:0008006" key="4">
    <source>
        <dbReference type="Google" id="ProtNLM"/>
    </source>
</evidence>
<dbReference type="EMBL" id="LILB01000001">
    <property type="protein sequence ID" value="KOO51388.1"/>
    <property type="molecule type" value="Genomic_DNA"/>
</dbReference>
<feature type="transmembrane region" description="Helical" evidence="1">
    <location>
        <begin position="6"/>
        <end position="22"/>
    </location>
</feature>
<accession>A0A0M0LL03</accession>
<protein>
    <recommendedName>
        <fullName evidence="4">DUF3139 domain-containing protein</fullName>
    </recommendedName>
</protein>
<evidence type="ECO:0000256" key="1">
    <source>
        <dbReference type="SAM" id="Phobius"/>
    </source>
</evidence>
<dbReference type="Proteomes" id="UP000036867">
    <property type="component" value="Unassembled WGS sequence"/>
</dbReference>
<evidence type="ECO:0000313" key="2">
    <source>
        <dbReference type="EMBL" id="KOO51388.1"/>
    </source>
</evidence>
<proteinExistence type="predicted"/>
<organism evidence="2 3">
    <name type="scientific">Viridibacillus arvi</name>
    <dbReference type="NCBI Taxonomy" id="263475"/>
    <lineage>
        <taxon>Bacteria</taxon>
        <taxon>Bacillati</taxon>
        <taxon>Bacillota</taxon>
        <taxon>Bacilli</taxon>
        <taxon>Bacillales</taxon>
        <taxon>Caryophanaceae</taxon>
        <taxon>Viridibacillus</taxon>
    </lineage>
</organism>